<dbReference type="Proteomes" id="UP001139981">
    <property type="component" value="Unassembled WGS sequence"/>
</dbReference>
<evidence type="ECO:0000313" key="2">
    <source>
        <dbReference type="Proteomes" id="UP001139981"/>
    </source>
</evidence>
<evidence type="ECO:0000313" key="1">
    <source>
        <dbReference type="EMBL" id="KAJ2892145.1"/>
    </source>
</evidence>
<proteinExistence type="predicted"/>
<name>A0ACC1M123_9FUNG</name>
<organism evidence="1 2">
    <name type="scientific">Coemansia aciculifera</name>
    <dbReference type="NCBI Taxonomy" id="417176"/>
    <lineage>
        <taxon>Eukaryota</taxon>
        <taxon>Fungi</taxon>
        <taxon>Fungi incertae sedis</taxon>
        <taxon>Zoopagomycota</taxon>
        <taxon>Kickxellomycotina</taxon>
        <taxon>Kickxellomycetes</taxon>
        <taxon>Kickxellales</taxon>
        <taxon>Kickxellaceae</taxon>
        <taxon>Coemansia</taxon>
    </lineage>
</organism>
<reference evidence="1" key="1">
    <citation type="submission" date="2022-07" db="EMBL/GenBank/DDBJ databases">
        <title>Phylogenomic reconstructions and comparative analyses of Kickxellomycotina fungi.</title>
        <authorList>
            <person name="Reynolds N.K."/>
            <person name="Stajich J.E."/>
            <person name="Barry K."/>
            <person name="Grigoriev I.V."/>
            <person name="Crous P."/>
            <person name="Smith M.E."/>
        </authorList>
    </citation>
    <scope>NUCLEOTIDE SEQUENCE</scope>
    <source>
        <strain evidence="1">CBS 190363</strain>
    </source>
</reference>
<protein>
    <submittedName>
        <fullName evidence="1">Glycerol transporter</fullName>
    </submittedName>
</protein>
<comment type="caution">
    <text evidence="1">The sequence shown here is derived from an EMBL/GenBank/DDBJ whole genome shotgun (WGS) entry which is preliminary data.</text>
</comment>
<dbReference type="EMBL" id="JANBVB010000802">
    <property type="protein sequence ID" value="KAJ2892145.1"/>
    <property type="molecule type" value="Genomic_DNA"/>
</dbReference>
<accession>A0ACC1M123</accession>
<keyword evidence="2" id="KW-1185">Reference proteome</keyword>
<sequence>MRVPTPSLLGTLEFKLYYLVYIVVIPNMFYTMYRASSPDRPEYEGYKGELAQGWMLGRMIDLSDGQWDTFRSHLPAFAGLMLLYVVLNRLFRLVVVQRVSRDFLRMPTLKRGLLPTLWFPLLFATAFVVGLSGVSTVFILAITFGNYMLAKRLGGWRWAPAVFWAYNMAVLFANEYYKGYEFAHMAASLVWLDEWRGVLRRWDITFNITMLRMMSFAMDYHWRVRQENELSVQQIDALVGDPKTEKDRVENSCFAQDYCFANYWTYLLYPPLYLTGPIVTFNNFMSQMRYPSPTISAKTTIIYGVRLLASTFLMELVLHTVHCVAISKWGHWETFSVYEISMFGYMRLTFIWLKLLIIWRFARFWAMADGVETVENMRRCMSNNYSLQQFWRDWHCSYNKWLVRYVYIPLGGRKTSSWNTFVVFTFVALWHDLTMRLLQWAWIIALLFLPEGLATWYFGKPRWSRKPYFRLICSLGGGLNIIAMMIANLVGFGDEGVEKMLSKIFSREGFVFLAISYVLLNAHLQVMFEMREHEYRKEYAAAASGQQWEMESRQPAQVDAASPSAPSSGVEHVRSSPESPTLTKRQRSGGA</sequence>
<gene>
    <name evidence="1" type="primary">GUP1</name>
    <name evidence="1" type="ORF">IWW38_003330</name>
</gene>